<evidence type="ECO:0008006" key="3">
    <source>
        <dbReference type="Google" id="ProtNLM"/>
    </source>
</evidence>
<name>A0A1Y5HJ64_OLEAN</name>
<evidence type="ECO:0000313" key="1">
    <source>
        <dbReference type="EMBL" id="OUS37338.1"/>
    </source>
</evidence>
<dbReference type="AlphaFoldDB" id="A0A1Y5HJ64"/>
<proteinExistence type="predicted"/>
<reference evidence="2" key="1">
    <citation type="journal article" date="2017" name="Proc. Natl. Acad. Sci. U.S.A.">
        <title>Simulation of Deepwater Horizon oil plume reveals substrate specialization within a complex community of hydrocarbon degraders.</title>
        <authorList>
            <person name="Hu P."/>
            <person name="Dubinsky E.A."/>
            <person name="Probst A.J."/>
            <person name="Wang J."/>
            <person name="Sieber C.M.K."/>
            <person name="Tom L.M."/>
            <person name="Gardinali P."/>
            <person name="Banfield J.F."/>
            <person name="Atlas R.M."/>
            <person name="Andersen G.L."/>
        </authorList>
    </citation>
    <scope>NUCLEOTIDE SEQUENCE [LARGE SCALE GENOMIC DNA]</scope>
</reference>
<evidence type="ECO:0000313" key="2">
    <source>
        <dbReference type="Proteomes" id="UP000227088"/>
    </source>
</evidence>
<dbReference type="EMBL" id="MABE01000635">
    <property type="protein sequence ID" value="OUS37338.1"/>
    <property type="molecule type" value="Genomic_DNA"/>
</dbReference>
<gene>
    <name evidence="1" type="ORF">A9R00_11090</name>
</gene>
<organism evidence="1 2">
    <name type="scientific">Oleispira antarctica</name>
    <dbReference type="NCBI Taxonomy" id="188908"/>
    <lineage>
        <taxon>Bacteria</taxon>
        <taxon>Pseudomonadati</taxon>
        <taxon>Pseudomonadota</taxon>
        <taxon>Gammaproteobacteria</taxon>
        <taxon>Oceanospirillales</taxon>
        <taxon>Oceanospirillaceae</taxon>
        <taxon>Oleispira</taxon>
    </lineage>
</organism>
<protein>
    <recommendedName>
        <fullName evidence="3">DUF2971 domain-containing protein</fullName>
    </recommendedName>
</protein>
<accession>A0A1Y5HJ64</accession>
<sequence>MNSLYCFLGAEGLIFLKRGYLPFFSPAQLADPWLQPKVKFQQQAKPSVAEDDYRQHLQQQYQQLADNLRAMISFEYFVQQSQSKRKQIEQSLINSNAQVNTQVFQSSSVANWRLLSLYSSWQTAQLWQQFGAAGKGMVVEFDIAKSGFKAESYGKHGQHFTKMKQVEHWQPVNDLYYLFHRPRYADQGLNDDGEWRIVRKLSAADRQIEVQGEHRAMYRLPTPAVKRVILGYACSPEYCQQTSQYLRQDIHYRHIECVQAQLDPQSMRLQQVVL</sequence>
<dbReference type="Proteomes" id="UP000227088">
    <property type="component" value="Unassembled WGS sequence"/>
</dbReference>
<comment type="caution">
    <text evidence="1">The sequence shown here is derived from an EMBL/GenBank/DDBJ whole genome shotgun (WGS) entry which is preliminary data.</text>
</comment>